<keyword evidence="1" id="KW-1133">Transmembrane helix</keyword>
<dbReference type="PANTHER" id="PTHR34980:SF2">
    <property type="entry name" value="INNER MEMBRANE PROTEIN YHAH-RELATED"/>
    <property type="match status" value="1"/>
</dbReference>
<dbReference type="Proteomes" id="UP000664617">
    <property type="component" value="Unassembled WGS sequence"/>
</dbReference>
<evidence type="ECO:0000313" key="2">
    <source>
        <dbReference type="EMBL" id="MBO0610636.1"/>
    </source>
</evidence>
<proteinExistence type="predicted"/>
<dbReference type="PANTHER" id="PTHR34980">
    <property type="entry name" value="INNER MEMBRANE PROTEIN-RELATED-RELATED"/>
    <property type="match status" value="1"/>
</dbReference>
<dbReference type="EMBL" id="JAFMPK010000047">
    <property type="protein sequence ID" value="MBO0610636.1"/>
    <property type="molecule type" value="Genomic_DNA"/>
</dbReference>
<feature type="transmembrane region" description="Helical" evidence="1">
    <location>
        <begin position="104"/>
        <end position="125"/>
    </location>
</feature>
<accession>A0ABS3IDF6</accession>
<keyword evidence="3" id="KW-1185">Reference proteome</keyword>
<dbReference type="InterPro" id="IPR008523">
    <property type="entry name" value="DUF805"/>
</dbReference>
<gene>
    <name evidence="2" type="ORF">J0911_16550</name>
</gene>
<feature type="transmembrane region" description="Helical" evidence="1">
    <location>
        <begin position="26"/>
        <end position="49"/>
    </location>
</feature>
<organism evidence="2 3">
    <name type="scientific">Myceligenerans salitolerans</name>
    <dbReference type="NCBI Taxonomy" id="1230528"/>
    <lineage>
        <taxon>Bacteria</taxon>
        <taxon>Bacillati</taxon>
        <taxon>Actinomycetota</taxon>
        <taxon>Actinomycetes</taxon>
        <taxon>Micrococcales</taxon>
        <taxon>Promicromonosporaceae</taxon>
        <taxon>Myceligenerans</taxon>
    </lineage>
</organism>
<sequence>MSFMESIRTVLSKYADFNGRARRSEYWWYMLAYVVVVLVLEAIFIFPALGQMTAAQTENPGAVAETPPMMVVGYVILLIVTLGLLLPSLAVTIRRLHDSDKSGFFFLLGFIPFVGGIIVLVLTLLPGTPGPNRFGPDPKAAQVPAQA</sequence>
<dbReference type="Pfam" id="PF05656">
    <property type="entry name" value="DUF805"/>
    <property type="match status" value="1"/>
</dbReference>
<keyword evidence="1" id="KW-0472">Membrane</keyword>
<feature type="transmembrane region" description="Helical" evidence="1">
    <location>
        <begin position="69"/>
        <end position="92"/>
    </location>
</feature>
<dbReference type="RefSeq" id="WP_207276554.1">
    <property type="nucleotide sequence ID" value="NZ_JAFMPK010000047.1"/>
</dbReference>
<reference evidence="3" key="1">
    <citation type="submission" date="2023-07" db="EMBL/GenBank/DDBJ databases">
        <title>Myceligenerans salitolerans sp. nov., a halotolerant actinomycete isolated from a salt lake in Xinjiang, China.</title>
        <authorList>
            <person name="Guan T."/>
        </authorList>
    </citation>
    <scope>NUCLEOTIDE SEQUENCE [LARGE SCALE GENOMIC DNA]</scope>
    <source>
        <strain evidence="3">XHU 5031</strain>
    </source>
</reference>
<comment type="caution">
    <text evidence="2">The sequence shown here is derived from an EMBL/GenBank/DDBJ whole genome shotgun (WGS) entry which is preliminary data.</text>
</comment>
<keyword evidence="1" id="KW-0812">Transmembrane</keyword>
<name>A0ABS3IDF6_9MICO</name>
<evidence type="ECO:0000256" key="1">
    <source>
        <dbReference type="SAM" id="Phobius"/>
    </source>
</evidence>
<protein>
    <submittedName>
        <fullName evidence="2">DUF805 domain-containing protein</fullName>
    </submittedName>
</protein>
<evidence type="ECO:0000313" key="3">
    <source>
        <dbReference type="Proteomes" id="UP000664617"/>
    </source>
</evidence>